<keyword evidence="1" id="KW-0863">Zinc-finger</keyword>
<keyword evidence="1" id="KW-0479">Metal-binding</keyword>
<dbReference type="PANTHER" id="PTHR13316">
    <property type="entry name" value="ZINC FINGER, CCHC DOMAIN CONTAINING 8"/>
    <property type="match status" value="1"/>
</dbReference>
<dbReference type="PROSITE" id="PS50158">
    <property type="entry name" value="ZF_CCHC"/>
    <property type="match status" value="1"/>
</dbReference>
<name>A0A2K3M5K3_TRIPR</name>
<dbReference type="PANTHER" id="PTHR13316:SF0">
    <property type="entry name" value="ZINC FINGER CCHC DOMAIN-CONTAINING PROTEIN 8"/>
    <property type="match status" value="1"/>
</dbReference>
<comment type="caution">
    <text evidence="4">The sequence shown here is derived from an EMBL/GenBank/DDBJ whole genome shotgun (WGS) entry which is preliminary data.</text>
</comment>
<evidence type="ECO:0000313" key="4">
    <source>
        <dbReference type="EMBL" id="PNX86065.1"/>
    </source>
</evidence>
<gene>
    <name evidence="4" type="ORF">L195_g042141</name>
</gene>
<dbReference type="GO" id="GO:0071013">
    <property type="term" value="C:catalytic step 2 spliceosome"/>
    <property type="evidence" value="ECO:0007669"/>
    <property type="project" value="TreeGrafter"/>
</dbReference>
<dbReference type="GO" id="GO:0003723">
    <property type="term" value="F:RNA binding"/>
    <property type="evidence" value="ECO:0007669"/>
    <property type="project" value="TreeGrafter"/>
</dbReference>
<feature type="region of interest" description="Disordered" evidence="2">
    <location>
        <begin position="100"/>
        <end position="131"/>
    </location>
</feature>
<protein>
    <submittedName>
        <fullName evidence="4">Zinc finger CCHC domain-containing protein</fullName>
    </submittedName>
</protein>
<dbReference type="EMBL" id="ASHM01050244">
    <property type="protein sequence ID" value="PNX86065.1"/>
    <property type="molecule type" value="Genomic_DNA"/>
</dbReference>
<dbReference type="InterPro" id="IPR001878">
    <property type="entry name" value="Znf_CCHC"/>
</dbReference>
<dbReference type="SUPFAM" id="SSF57756">
    <property type="entry name" value="Retrovirus zinc finger-like domains"/>
    <property type="match status" value="1"/>
</dbReference>
<dbReference type="Proteomes" id="UP000236291">
    <property type="component" value="Unassembled WGS sequence"/>
</dbReference>
<evidence type="ECO:0000259" key="3">
    <source>
        <dbReference type="PROSITE" id="PS50158"/>
    </source>
</evidence>
<reference evidence="4 5" key="2">
    <citation type="journal article" date="2017" name="Front. Plant Sci.">
        <title>Gene Classification and Mining of Molecular Markers Useful in Red Clover (Trifolium pratense) Breeding.</title>
        <authorList>
            <person name="Istvanek J."/>
            <person name="Dluhosova J."/>
            <person name="Dluhos P."/>
            <person name="Patkova L."/>
            <person name="Nedelnik J."/>
            <person name="Repkova J."/>
        </authorList>
    </citation>
    <scope>NUCLEOTIDE SEQUENCE [LARGE SCALE GENOMIC DNA]</scope>
    <source>
        <strain evidence="5">cv. Tatra</strain>
        <tissue evidence="4">Young leaves</tissue>
    </source>
</reference>
<feature type="non-terminal residue" evidence="4">
    <location>
        <position position="146"/>
    </location>
</feature>
<evidence type="ECO:0000256" key="2">
    <source>
        <dbReference type="SAM" id="MobiDB-lite"/>
    </source>
</evidence>
<dbReference type="InterPro" id="IPR036875">
    <property type="entry name" value="Znf_CCHC_sf"/>
</dbReference>
<dbReference type="InterPro" id="IPR052115">
    <property type="entry name" value="NEXT_complex_subunit_ZCCHC8"/>
</dbReference>
<keyword evidence="1" id="KW-0862">Zinc</keyword>
<reference evidence="4 5" key="1">
    <citation type="journal article" date="2014" name="Am. J. Bot.">
        <title>Genome assembly and annotation for red clover (Trifolium pratense; Fabaceae).</title>
        <authorList>
            <person name="Istvanek J."/>
            <person name="Jaros M."/>
            <person name="Krenek A."/>
            <person name="Repkova J."/>
        </authorList>
    </citation>
    <scope>NUCLEOTIDE SEQUENCE [LARGE SCALE GENOMIC DNA]</scope>
    <source>
        <strain evidence="5">cv. Tatra</strain>
        <tissue evidence="4">Young leaves</tissue>
    </source>
</reference>
<dbReference type="AlphaFoldDB" id="A0A2K3M5K3"/>
<feature type="domain" description="CCHC-type" evidence="3">
    <location>
        <begin position="72"/>
        <end position="88"/>
    </location>
</feature>
<dbReference type="GO" id="GO:0008270">
    <property type="term" value="F:zinc ion binding"/>
    <property type="evidence" value="ECO:0007669"/>
    <property type="project" value="UniProtKB-KW"/>
</dbReference>
<evidence type="ECO:0000256" key="1">
    <source>
        <dbReference type="PROSITE-ProRule" id="PRU00047"/>
    </source>
</evidence>
<sequence length="146" mass="16013">MYNAQELIPCAADSKIACILFVHYCNVVPYIEISGQRKSLIGRSNVAAIKESPELGSAVGCYGLEIIDAPSRCFNCGSYSHALRECTRPRDNVAVNNARKQLKSRRNQNSSSRNPTRYYQDSPTGKYAGLRPGALDDATRQLLGLG</sequence>
<dbReference type="ExpressionAtlas" id="A0A2K3M5K3">
    <property type="expression patterns" value="baseline"/>
</dbReference>
<accession>A0A2K3M5K3</accession>
<evidence type="ECO:0000313" key="5">
    <source>
        <dbReference type="Proteomes" id="UP000236291"/>
    </source>
</evidence>
<proteinExistence type="predicted"/>
<organism evidence="4 5">
    <name type="scientific">Trifolium pratense</name>
    <name type="common">Red clover</name>
    <dbReference type="NCBI Taxonomy" id="57577"/>
    <lineage>
        <taxon>Eukaryota</taxon>
        <taxon>Viridiplantae</taxon>
        <taxon>Streptophyta</taxon>
        <taxon>Embryophyta</taxon>
        <taxon>Tracheophyta</taxon>
        <taxon>Spermatophyta</taxon>
        <taxon>Magnoliopsida</taxon>
        <taxon>eudicotyledons</taxon>
        <taxon>Gunneridae</taxon>
        <taxon>Pentapetalae</taxon>
        <taxon>rosids</taxon>
        <taxon>fabids</taxon>
        <taxon>Fabales</taxon>
        <taxon>Fabaceae</taxon>
        <taxon>Papilionoideae</taxon>
        <taxon>50 kb inversion clade</taxon>
        <taxon>NPAAA clade</taxon>
        <taxon>Hologalegina</taxon>
        <taxon>IRL clade</taxon>
        <taxon>Trifolieae</taxon>
        <taxon>Trifolium</taxon>
    </lineage>
</organism>